<dbReference type="Proteomes" id="UP000315439">
    <property type="component" value="Unassembled WGS sequence"/>
</dbReference>
<evidence type="ECO:0000313" key="3">
    <source>
        <dbReference type="Proteomes" id="UP000315439"/>
    </source>
</evidence>
<feature type="compositionally biased region" description="Low complexity" evidence="1">
    <location>
        <begin position="80"/>
        <end position="93"/>
    </location>
</feature>
<comment type="caution">
    <text evidence="2">The sequence shown here is derived from an EMBL/GenBank/DDBJ whole genome shotgun (WGS) entry which is preliminary data.</text>
</comment>
<keyword evidence="3" id="KW-1185">Reference proteome</keyword>
<gene>
    <name evidence="2" type="ORF">FLL46_17910</name>
</gene>
<evidence type="ECO:0000256" key="1">
    <source>
        <dbReference type="SAM" id="MobiDB-lite"/>
    </source>
</evidence>
<dbReference type="RefSeq" id="WP_142932720.1">
    <property type="nucleotide sequence ID" value="NZ_ML660167.1"/>
</dbReference>
<protein>
    <submittedName>
        <fullName evidence="2">Uncharacterized protein</fullName>
    </submittedName>
</protein>
<feature type="region of interest" description="Disordered" evidence="1">
    <location>
        <begin position="76"/>
        <end position="103"/>
    </location>
</feature>
<dbReference type="AlphaFoldDB" id="A0A545U8K7"/>
<organism evidence="2 3">
    <name type="scientific">Aliikangiella coralliicola</name>
    <dbReference type="NCBI Taxonomy" id="2592383"/>
    <lineage>
        <taxon>Bacteria</taxon>
        <taxon>Pseudomonadati</taxon>
        <taxon>Pseudomonadota</taxon>
        <taxon>Gammaproteobacteria</taxon>
        <taxon>Oceanospirillales</taxon>
        <taxon>Pleioneaceae</taxon>
        <taxon>Aliikangiella</taxon>
    </lineage>
</organism>
<sequence>MDKLSQFYLDLSTDASKLELFNSGKTVEEVAENRKKILSKAGIKESDEIISLTQSQLKDLMAKKLSSVSSDWSNLEKSATNGQNTNTTNTDNNVSLIGLRRSH</sequence>
<dbReference type="EMBL" id="VIKS01000011">
    <property type="protein sequence ID" value="TQV85801.1"/>
    <property type="molecule type" value="Genomic_DNA"/>
</dbReference>
<accession>A0A545U8K7</accession>
<proteinExistence type="predicted"/>
<dbReference type="OrthoDB" id="6387462at2"/>
<name>A0A545U8K7_9GAMM</name>
<reference evidence="2 3" key="1">
    <citation type="submission" date="2019-07" db="EMBL/GenBank/DDBJ databases">
        <title>Draft genome for Aliikangiella sp. M105.</title>
        <authorList>
            <person name="Wang G."/>
        </authorList>
    </citation>
    <scope>NUCLEOTIDE SEQUENCE [LARGE SCALE GENOMIC DNA]</scope>
    <source>
        <strain evidence="2 3">M105</strain>
    </source>
</reference>
<evidence type="ECO:0000313" key="2">
    <source>
        <dbReference type="EMBL" id="TQV85801.1"/>
    </source>
</evidence>